<dbReference type="Proteomes" id="UP000275408">
    <property type="component" value="Unassembled WGS sequence"/>
</dbReference>
<dbReference type="PRINTS" id="PR00895">
    <property type="entry name" value="PENTAXIN"/>
</dbReference>
<dbReference type="InterPro" id="IPR013320">
    <property type="entry name" value="ConA-like_dom_sf"/>
</dbReference>
<comment type="caution">
    <text evidence="8">The sequence shown here is derived from an EMBL/GenBank/DDBJ whole genome shotgun (WGS) entry which is preliminary data.</text>
</comment>
<keyword evidence="5" id="KW-0325">Glycoprotein</keyword>
<dbReference type="InterPro" id="IPR030476">
    <property type="entry name" value="Pentaxin_CS"/>
</dbReference>
<dbReference type="SUPFAM" id="SSF49899">
    <property type="entry name" value="Concanavalin A-like lectins/glucanases"/>
    <property type="match status" value="1"/>
</dbReference>
<evidence type="ECO:0000256" key="5">
    <source>
        <dbReference type="ARBA" id="ARBA00023180"/>
    </source>
</evidence>
<dbReference type="EMBL" id="RCHS01003183">
    <property type="protein sequence ID" value="RMX43556.1"/>
    <property type="molecule type" value="Genomic_DNA"/>
</dbReference>
<evidence type="ECO:0000259" key="7">
    <source>
        <dbReference type="PROSITE" id="PS51828"/>
    </source>
</evidence>
<accession>A0A3M6TQC7</accession>
<keyword evidence="9" id="KW-1185">Reference proteome</keyword>
<evidence type="ECO:0000256" key="1">
    <source>
        <dbReference type="ARBA" id="ARBA00001913"/>
    </source>
</evidence>
<dbReference type="PROSITE" id="PS00289">
    <property type="entry name" value="PTX_1"/>
    <property type="match status" value="1"/>
</dbReference>
<dbReference type="PROSITE" id="PS51828">
    <property type="entry name" value="PTX_2"/>
    <property type="match status" value="1"/>
</dbReference>
<comment type="cofactor">
    <cofactor evidence="1">
        <name>Ca(2+)</name>
        <dbReference type="ChEBI" id="CHEBI:29108"/>
    </cofactor>
</comment>
<keyword evidence="2" id="KW-0479">Metal-binding</keyword>
<evidence type="ECO:0000313" key="9">
    <source>
        <dbReference type="Proteomes" id="UP000275408"/>
    </source>
</evidence>
<evidence type="ECO:0000256" key="6">
    <source>
        <dbReference type="PROSITE-ProRule" id="PRU01172"/>
    </source>
</evidence>
<name>A0A3M6TQC7_POCDA</name>
<dbReference type="SMART" id="SM00159">
    <property type="entry name" value="PTX"/>
    <property type="match status" value="1"/>
</dbReference>
<keyword evidence="4" id="KW-1015">Disulfide bond</keyword>
<evidence type="ECO:0000256" key="2">
    <source>
        <dbReference type="ARBA" id="ARBA00022723"/>
    </source>
</evidence>
<evidence type="ECO:0000313" key="8">
    <source>
        <dbReference type="EMBL" id="RMX43556.1"/>
    </source>
</evidence>
<evidence type="ECO:0000256" key="3">
    <source>
        <dbReference type="ARBA" id="ARBA00022837"/>
    </source>
</evidence>
<dbReference type="InterPro" id="IPR001759">
    <property type="entry name" value="PTX_dom"/>
</dbReference>
<reference evidence="8 9" key="1">
    <citation type="journal article" date="2018" name="Sci. Rep.">
        <title>Comparative analysis of the Pocillopora damicornis genome highlights role of immune system in coral evolution.</title>
        <authorList>
            <person name="Cunning R."/>
            <person name="Bay R.A."/>
            <person name="Gillette P."/>
            <person name="Baker A.C."/>
            <person name="Traylor-Knowles N."/>
        </authorList>
    </citation>
    <scope>NUCLEOTIDE SEQUENCE [LARGE SCALE GENOMIC DNA]</scope>
    <source>
        <strain evidence="8">RSMAS</strain>
        <tissue evidence="8">Whole animal</tissue>
    </source>
</reference>
<dbReference type="Gene3D" id="2.60.120.200">
    <property type="match status" value="1"/>
</dbReference>
<gene>
    <name evidence="8" type="ORF">pdam_00010834</name>
</gene>
<dbReference type="PANTHER" id="PTHR19277:SF125">
    <property type="entry name" value="B6"/>
    <property type="match status" value="1"/>
</dbReference>
<feature type="domain" description="Pentraxin (PTX)" evidence="7">
    <location>
        <begin position="62"/>
        <end position="261"/>
    </location>
</feature>
<dbReference type="Pfam" id="PF00354">
    <property type="entry name" value="Pentaxin"/>
    <property type="match status" value="1"/>
</dbReference>
<organism evidence="8 9">
    <name type="scientific">Pocillopora damicornis</name>
    <name type="common">Cauliflower coral</name>
    <name type="synonym">Millepora damicornis</name>
    <dbReference type="NCBI Taxonomy" id="46731"/>
    <lineage>
        <taxon>Eukaryota</taxon>
        <taxon>Metazoa</taxon>
        <taxon>Cnidaria</taxon>
        <taxon>Anthozoa</taxon>
        <taxon>Hexacorallia</taxon>
        <taxon>Scleractinia</taxon>
        <taxon>Astrocoeniina</taxon>
        <taxon>Pocilloporidae</taxon>
        <taxon>Pocillopora</taxon>
    </lineage>
</organism>
<comment type="caution">
    <text evidence="6">Lacks conserved residue(s) required for the propagation of feature annotation.</text>
</comment>
<dbReference type="PANTHER" id="PTHR19277">
    <property type="entry name" value="PENTRAXIN"/>
    <property type="match status" value="1"/>
</dbReference>
<protein>
    <recommendedName>
        <fullName evidence="7">Pentraxin (PTX) domain-containing protein</fullName>
    </recommendedName>
</protein>
<dbReference type="AlphaFoldDB" id="A0A3M6TQC7"/>
<dbReference type="STRING" id="46731.A0A3M6TQC7"/>
<dbReference type="GO" id="GO:0046872">
    <property type="term" value="F:metal ion binding"/>
    <property type="evidence" value="ECO:0007669"/>
    <property type="project" value="UniProtKB-KW"/>
</dbReference>
<keyword evidence="3" id="KW-0106">Calcium</keyword>
<sequence>MTWRTRLRAVKGFSKFTRLEMTKVVYLQTMMEEKTSTSLLIGWLFIGIFSGSAFTEVLPPTTDFDYYFPKKSPEYAVFLHDLPLEQDLTVLTACAWIKTNYRGTVFSYTAVQDDDIIMNVTPNVVYMWILSESRGASVKILDYKWHHFCVTWQSSNGYWKIFVDGGYANHGTGLKTGKTIPKTGSLVIGQDQDSYAGGFTASDAFSGFIHNLNIWDTRLSNEEINELSKSCSAGEGNVYKWSDFLNEAYNIKAYVAMPSFCT</sequence>
<dbReference type="OrthoDB" id="5978051at2759"/>
<dbReference type="InterPro" id="IPR051360">
    <property type="entry name" value="Neuronal_Pentraxin_Related"/>
</dbReference>
<evidence type="ECO:0000256" key="4">
    <source>
        <dbReference type="ARBA" id="ARBA00023157"/>
    </source>
</evidence>
<proteinExistence type="predicted"/>